<protein>
    <submittedName>
        <fullName evidence="1">Uncharacterized protein</fullName>
    </submittedName>
</protein>
<dbReference type="Pfam" id="PF09965">
    <property type="entry name" value="DUF2199"/>
    <property type="match status" value="1"/>
</dbReference>
<organism evidence="1 2">
    <name type="scientific">Roseateles depolymerans</name>
    <dbReference type="NCBI Taxonomy" id="76731"/>
    <lineage>
        <taxon>Bacteria</taxon>
        <taxon>Pseudomonadati</taxon>
        <taxon>Pseudomonadota</taxon>
        <taxon>Betaproteobacteria</taxon>
        <taxon>Burkholderiales</taxon>
        <taxon>Sphaerotilaceae</taxon>
        <taxon>Roseateles</taxon>
    </lineage>
</organism>
<evidence type="ECO:0000313" key="2">
    <source>
        <dbReference type="Proteomes" id="UP000060699"/>
    </source>
</evidence>
<dbReference type="KEGG" id="rdp:RD2015_3546"/>
<dbReference type="EMBL" id="CP013729">
    <property type="protein sequence ID" value="ALV08002.1"/>
    <property type="molecule type" value="Genomic_DNA"/>
</dbReference>
<evidence type="ECO:0000313" key="1">
    <source>
        <dbReference type="EMBL" id="ALV08002.1"/>
    </source>
</evidence>
<dbReference type="InterPro" id="IPR018697">
    <property type="entry name" value="DUF2199"/>
</dbReference>
<dbReference type="AlphaFoldDB" id="A0A0U3LNI1"/>
<gene>
    <name evidence="1" type="ORF">RD2015_3546</name>
</gene>
<proteinExistence type="predicted"/>
<reference evidence="1 2" key="1">
    <citation type="submission" date="2015-12" db="EMBL/GenBank/DDBJ databases">
        <title>Complete genome of Roseateles depolymerans KCTC 42856.</title>
        <authorList>
            <person name="Kim K.M."/>
        </authorList>
    </citation>
    <scope>NUCLEOTIDE SEQUENCE [LARGE SCALE GENOMIC DNA]</scope>
    <source>
        <strain evidence="1 2">KCTC 42856</strain>
    </source>
</reference>
<accession>A0A0U3LNI1</accession>
<sequence length="172" mass="19214">MTDASFTCSTCGQVHAGLPTDYGFRLPDEVHALNYLERYTKSRSNADLCTLDESRFFLRGILPLPFQEREDQFCWGVWVEVNKATHDRYVAGFHDDALQGATATGTLANTIPGYAETMSLEVQVEFQNGGSRPKFLFLPNATHALAHEQRSGISSKRHHDLLHAVGHFDTEA</sequence>
<name>A0A0U3LNI1_9BURK</name>
<dbReference type="OrthoDB" id="4404538at2"/>
<dbReference type="RefSeq" id="WP_058936034.1">
    <property type="nucleotide sequence ID" value="NZ_CP013729.1"/>
</dbReference>
<keyword evidence="2" id="KW-1185">Reference proteome</keyword>
<dbReference type="Proteomes" id="UP000060699">
    <property type="component" value="Chromosome"/>
</dbReference>